<sequence length="373" mass="41812">MAEAPSPTLPAANEVDLNATPAVIVWAGADDQARQLHQVTFDVHYNAASKAAFFKLQVPVKLKDFPHEKTPLFLYIHPDRVISLICEGPDKTPDNIRQKLDTDAVVCFRFSLNKPADLIVPRASSLAPRKQKGHGDTLDTLKLLAQETSLSVYLAHHDSLSEVLLQSLVATVADGSLQALDGAADITELYSGKGGEVFQVGEPCPPPSYNQLGAAPPPPPFSEKVPAQASSSRKRRRYSASDTTEDGPSKMAPSMEAICRKMMLDMMSQFRHEERTYLKNELQQIKKEITEYVDKRLDRVADELDVYSVEQVDERIEEVRQYNEDRIDIKVEDRVDYVKFELEDYVEDHLAGAEERVMNRLRSASLCLEIQDD</sequence>
<organism evidence="2 3">
    <name type="scientific">Cytospora mali</name>
    <name type="common">Apple Valsa canker fungus</name>
    <name type="synonym">Valsa mali</name>
    <dbReference type="NCBI Taxonomy" id="578113"/>
    <lineage>
        <taxon>Eukaryota</taxon>
        <taxon>Fungi</taxon>
        <taxon>Dikarya</taxon>
        <taxon>Ascomycota</taxon>
        <taxon>Pezizomycotina</taxon>
        <taxon>Sordariomycetes</taxon>
        <taxon>Sordariomycetidae</taxon>
        <taxon>Diaporthales</taxon>
        <taxon>Cytosporaceae</taxon>
        <taxon>Cytospora</taxon>
    </lineage>
</organism>
<dbReference type="AlphaFoldDB" id="A0A194VPC5"/>
<proteinExistence type="predicted"/>
<protein>
    <submittedName>
        <fullName evidence="2">Uncharacterized protein</fullName>
    </submittedName>
</protein>
<dbReference type="EMBL" id="CM003099">
    <property type="protein sequence ID" value="KUI65837.1"/>
    <property type="molecule type" value="Genomic_DNA"/>
</dbReference>
<feature type="region of interest" description="Disordered" evidence="1">
    <location>
        <begin position="201"/>
        <end position="253"/>
    </location>
</feature>
<dbReference type="Proteomes" id="UP000078559">
    <property type="component" value="Chromosome 2"/>
</dbReference>
<evidence type="ECO:0000313" key="2">
    <source>
        <dbReference type="EMBL" id="KUI65837.1"/>
    </source>
</evidence>
<reference evidence="2" key="1">
    <citation type="submission" date="2014-12" db="EMBL/GenBank/DDBJ databases">
        <title>Genome Sequence of Valsa Canker Pathogens Uncovers a Specific Adaption of Colonization on Woody Bark.</title>
        <authorList>
            <person name="Yin Z."/>
            <person name="Liu H."/>
            <person name="Gao X."/>
            <person name="Li Z."/>
            <person name="Song N."/>
            <person name="Ke X."/>
            <person name="Dai Q."/>
            <person name="Wu Y."/>
            <person name="Sun Y."/>
            <person name="Xu J.-R."/>
            <person name="Kang Z.K."/>
            <person name="Wang L."/>
            <person name="Huang L."/>
        </authorList>
    </citation>
    <scope>NUCLEOTIDE SEQUENCE [LARGE SCALE GENOMIC DNA]</scope>
    <source>
        <strain evidence="2">03-8</strain>
    </source>
</reference>
<keyword evidence="3" id="KW-1185">Reference proteome</keyword>
<name>A0A194VPC5_CYTMA</name>
<dbReference type="OrthoDB" id="47007at2759"/>
<gene>
    <name evidence="2" type="ORF">VM1G_02355</name>
</gene>
<dbReference type="SMR" id="A0A194VPC5"/>
<evidence type="ECO:0000256" key="1">
    <source>
        <dbReference type="SAM" id="MobiDB-lite"/>
    </source>
</evidence>
<accession>A0A194VPC5</accession>
<evidence type="ECO:0000313" key="3">
    <source>
        <dbReference type="Proteomes" id="UP000078559"/>
    </source>
</evidence>